<accession>A0A7R8YU06</accession>
<dbReference type="AlphaFoldDB" id="A0A7R8YU06"/>
<dbReference type="EMBL" id="LR899011">
    <property type="protein sequence ID" value="CAD7085612.1"/>
    <property type="molecule type" value="Genomic_DNA"/>
</dbReference>
<keyword evidence="3" id="KW-1185">Reference proteome</keyword>
<evidence type="ECO:0000313" key="3">
    <source>
        <dbReference type="Proteomes" id="UP000594454"/>
    </source>
</evidence>
<reference evidence="2 3" key="1">
    <citation type="submission" date="2020-11" db="EMBL/GenBank/DDBJ databases">
        <authorList>
            <person name="Wallbank WR R."/>
            <person name="Pardo Diaz C."/>
            <person name="Kozak K."/>
            <person name="Martin S."/>
            <person name="Jiggins C."/>
            <person name="Moest M."/>
            <person name="Warren A I."/>
            <person name="Generalovic N T."/>
            <person name="Byers J.R.P. K."/>
            <person name="Montejo-Kovacevich G."/>
            <person name="Yen C E."/>
        </authorList>
    </citation>
    <scope>NUCLEOTIDE SEQUENCE [LARGE SCALE GENOMIC DNA]</scope>
</reference>
<protein>
    <submittedName>
        <fullName evidence="2">Uncharacterized protein</fullName>
    </submittedName>
</protein>
<dbReference type="InParanoid" id="A0A7R8YU06"/>
<feature type="signal peptide" evidence="1">
    <location>
        <begin position="1"/>
        <end position="19"/>
    </location>
</feature>
<dbReference type="Proteomes" id="UP000594454">
    <property type="component" value="Chromosome 3"/>
</dbReference>
<keyword evidence="1" id="KW-0732">Signal</keyword>
<evidence type="ECO:0000313" key="2">
    <source>
        <dbReference type="EMBL" id="CAD7085612.1"/>
    </source>
</evidence>
<dbReference type="OrthoDB" id="7882129at2759"/>
<dbReference type="PANTHER" id="PTHR21163">
    <property type="entry name" value="PROTEIN G12"/>
    <property type="match status" value="1"/>
</dbReference>
<dbReference type="PANTHER" id="PTHR21163:SF0">
    <property type="entry name" value="GH08205P-RELATED"/>
    <property type="match status" value="1"/>
</dbReference>
<organism evidence="2 3">
    <name type="scientific">Hermetia illucens</name>
    <name type="common">Black soldier fly</name>
    <dbReference type="NCBI Taxonomy" id="343691"/>
    <lineage>
        <taxon>Eukaryota</taxon>
        <taxon>Metazoa</taxon>
        <taxon>Ecdysozoa</taxon>
        <taxon>Arthropoda</taxon>
        <taxon>Hexapoda</taxon>
        <taxon>Insecta</taxon>
        <taxon>Pterygota</taxon>
        <taxon>Neoptera</taxon>
        <taxon>Endopterygota</taxon>
        <taxon>Diptera</taxon>
        <taxon>Brachycera</taxon>
        <taxon>Stratiomyomorpha</taxon>
        <taxon>Stratiomyidae</taxon>
        <taxon>Hermetiinae</taxon>
        <taxon>Hermetia</taxon>
    </lineage>
</organism>
<feature type="chain" id="PRO_5030984772" evidence="1">
    <location>
        <begin position="20"/>
        <end position="228"/>
    </location>
</feature>
<name>A0A7R8YU06_HERIL</name>
<gene>
    <name evidence="2" type="ORF">HERILL_LOCUS8441</name>
</gene>
<proteinExistence type="predicted"/>
<dbReference type="Pfam" id="PF06757">
    <property type="entry name" value="Ins_allergen_rp"/>
    <property type="match status" value="1"/>
</dbReference>
<dbReference type="InterPro" id="IPR010629">
    <property type="entry name" value="Ins_allergen"/>
</dbReference>
<evidence type="ECO:0000256" key="1">
    <source>
        <dbReference type="SAM" id="SignalP"/>
    </source>
</evidence>
<sequence>MKWILIGFALIAASGVSNGDIIIPPPPGDQCNGPVPGEGLGEALRELIDLLPIEKLLEIFMTWVTNDEEVMAAMEYVGSPDFTHIVTVMQKTPEFGDIMEYLCLECYFDAYYYLNALGGLFNFPPMLRPYQLRISFDGLTGFRGMMRQLGDALPLDELREIHQRRLATDKYYKLALDKIGSQEFRDVGCAIQATKEYDELIEKLENIGVDTNAVLDALFAFFHWPVDC</sequence>